<evidence type="ECO:0000313" key="1">
    <source>
        <dbReference type="EMBL" id="GGF65134.1"/>
    </source>
</evidence>
<proteinExistence type="predicted"/>
<comment type="caution">
    <text evidence="1">The sequence shown here is derived from an EMBL/GenBank/DDBJ whole genome shotgun (WGS) entry which is preliminary data.</text>
</comment>
<organism evidence="1 2">
    <name type="scientific">Hymenobacter qilianensis</name>
    <dbReference type="NCBI Taxonomy" id="1385715"/>
    <lineage>
        <taxon>Bacteria</taxon>
        <taxon>Pseudomonadati</taxon>
        <taxon>Bacteroidota</taxon>
        <taxon>Cytophagia</taxon>
        <taxon>Cytophagales</taxon>
        <taxon>Hymenobacteraceae</taxon>
        <taxon>Hymenobacter</taxon>
    </lineage>
</organism>
<sequence length="458" mass="50159">MKTSLRYYLLLALLLVGLGSCEKLTEGYDINPNAPQDAPADQQLTAVQVSEGFVLSGEMARTAGLFSDYFTGTDRQYEGLQNYTTVSGDYDNMWSNTFTLVLANARIVTQKAEAVQNFQLTGIAQVLEAQMIGMATSVWGDIPYSQALQPGQPAPFDRQSDIYASVQTLLSTAITNLGRTGINPQERDIYYGGDLAKWRAAAHSLKARFYMHVRNYPQAAAEARLGIASPDGDMLMPYGGTVSTSANPYYDFIDINRTGYMGAAGSYGVRLLQGERDNARTNESARFEYFYTTEAGYSDVDPNILEGGAFAADADFPLITYVETQAILAEAQARANDLTGALASLNNIRAYNRTTFTGGTYAAYTLADFALGGLLNTGQSQQQALLREILTEKYLSLIGQIEPYNDVRRTNNLIGVPKKRTDAPNIPQRYLIAQNEVNANPNVPDPIPGLYEPTEVNR</sequence>
<keyword evidence="2" id="KW-1185">Reference proteome</keyword>
<accession>A0ACB5PRJ1</accession>
<protein>
    <submittedName>
        <fullName evidence="1">Uncharacterized protein</fullName>
    </submittedName>
</protein>
<gene>
    <name evidence="1" type="ORF">GCM10011375_20120</name>
</gene>
<evidence type="ECO:0000313" key="2">
    <source>
        <dbReference type="Proteomes" id="UP000605392"/>
    </source>
</evidence>
<reference evidence="1 2" key="1">
    <citation type="journal article" date="2019" name="Int. J. Syst. Evol. Microbiol.">
        <title>The Global Catalogue of Microorganisms (GCM) 10K type strain sequencing project: providing services to taxonomists for standard genome sequencing and annotation.</title>
        <authorList>
            <consortium name="The Broad Institute Genomics Platform"/>
            <consortium name="The Broad Institute Genome Sequencing Center for Infectious Disease"/>
            <person name="Wu L."/>
            <person name="Ma J."/>
        </authorList>
    </citation>
    <scope>NUCLEOTIDE SEQUENCE [LARGE SCALE GENOMIC DNA]</scope>
    <source>
        <strain evidence="1 2">CGMCC 1.12720</strain>
    </source>
</reference>
<name>A0ACB5PRJ1_9BACT</name>
<dbReference type="EMBL" id="BMFN01000002">
    <property type="protein sequence ID" value="GGF65134.1"/>
    <property type="molecule type" value="Genomic_DNA"/>
</dbReference>
<dbReference type="Proteomes" id="UP000605392">
    <property type="component" value="Unassembled WGS sequence"/>
</dbReference>